<dbReference type="InterPro" id="IPR050272">
    <property type="entry name" value="Isochorismatase-like_hydrls"/>
</dbReference>
<comment type="caution">
    <text evidence="3">The sequence shown here is derived from an EMBL/GenBank/DDBJ whole genome shotgun (WGS) entry which is preliminary data.</text>
</comment>
<keyword evidence="1" id="KW-0378">Hydrolase</keyword>
<feature type="domain" description="Isochorismatase-like" evidence="2">
    <location>
        <begin position="4"/>
        <end position="148"/>
    </location>
</feature>
<keyword evidence="4" id="KW-1185">Reference proteome</keyword>
<evidence type="ECO:0000313" key="4">
    <source>
        <dbReference type="Proteomes" id="UP000094025"/>
    </source>
</evidence>
<dbReference type="Proteomes" id="UP000094025">
    <property type="component" value="Unassembled WGS sequence"/>
</dbReference>
<dbReference type="SUPFAM" id="SSF52499">
    <property type="entry name" value="Isochorismatase-like hydrolases"/>
    <property type="match status" value="1"/>
</dbReference>
<dbReference type="Pfam" id="PF00857">
    <property type="entry name" value="Isochorismatase"/>
    <property type="match status" value="1"/>
</dbReference>
<dbReference type="EMBL" id="LPUX01000047">
    <property type="protein sequence ID" value="OAP43256.1"/>
    <property type="molecule type" value="Genomic_DNA"/>
</dbReference>
<dbReference type="AlphaFoldDB" id="A0A178Y740"/>
<dbReference type="Gene3D" id="3.40.50.850">
    <property type="entry name" value="Isochorismatase-like"/>
    <property type="match status" value="1"/>
</dbReference>
<organism evidence="3 4">
    <name type="scientific">Sinorhizobium glycinis</name>
    <dbReference type="NCBI Taxonomy" id="1472378"/>
    <lineage>
        <taxon>Bacteria</taxon>
        <taxon>Pseudomonadati</taxon>
        <taxon>Pseudomonadota</taxon>
        <taxon>Alphaproteobacteria</taxon>
        <taxon>Hyphomicrobiales</taxon>
        <taxon>Rhizobiaceae</taxon>
        <taxon>Sinorhizobium/Ensifer group</taxon>
        <taxon>Sinorhizobium</taxon>
    </lineage>
</organism>
<evidence type="ECO:0000256" key="1">
    <source>
        <dbReference type="ARBA" id="ARBA00022801"/>
    </source>
</evidence>
<dbReference type="CDD" id="cd01014">
    <property type="entry name" value="nicotinamidase_related"/>
    <property type="match status" value="1"/>
</dbReference>
<evidence type="ECO:0000259" key="2">
    <source>
        <dbReference type="Pfam" id="PF00857"/>
    </source>
</evidence>
<dbReference type="OrthoDB" id="9794942at2"/>
<dbReference type="PANTHER" id="PTHR43540">
    <property type="entry name" value="PEROXYUREIDOACRYLATE/UREIDOACRYLATE AMIDOHYDROLASE-RELATED"/>
    <property type="match status" value="1"/>
</dbReference>
<dbReference type="InterPro" id="IPR000868">
    <property type="entry name" value="Isochorismatase-like_dom"/>
</dbReference>
<name>A0A178Y740_9HYPH</name>
<sequence>MTKALLIIDLQNAILSGKGTADRQPHIDAALNETVTRLSALKESARSAGVLVVLVQHDGGEEHRLAVGTPGWAFREEIAPAQGDAVVHKKSCDSFFGTDLAERLEERSVTHLVIGGCMSEFCVDTTVRRAVSLGYDVTLIADGHTTADSGALLFPAIVAHHNHTLDGFDAGRAKVEVRPLPK</sequence>
<accession>A0A178Y740</accession>
<reference evidence="3 4" key="1">
    <citation type="journal article" date="2016" name="Int. J. Syst. Evol. Microbiol.">
        <title>Ensifer glycinis sp. nov., an novel rhizobial species associated with Glycine spp.</title>
        <authorList>
            <person name="Yan H."/>
            <person name="Yan J."/>
            <person name="Sui X.H."/>
            <person name="Wang E.T."/>
            <person name="Chen W.X."/>
            <person name="Zhang X.X."/>
            <person name="Chen W.F."/>
        </authorList>
    </citation>
    <scope>NUCLEOTIDE SEQUENCE [LARGE SCALE GENOMIC DNA]</scope>
    <source>
        <strain evidence="3 4">CCBAU 23380</strain>
    </source>
</reference>
<protein>
    <submittedName>
        <fullName evidence="3">Isochorismatase</fullName>
    </submittedName>
</protein>
<gene>
    <name evidence="3" type="ORF">AU381_27030</name>
</gene>
<proteinExistence type="predicted"/>
<dbReference type="GO" id="GO:0016787">
    <property type="term" value="F:hydrolase activity"/>
    <property type="evidence" value="ECO:0007669"/>
    <property type="project" value="UniProtKB-KW"/>
</dbReference>
<evidence type="ECO:0000313" key="3">
    <source>
        <dbReference type="EMBL" id="OAP43256.1"/>
    </source>
</evidence>
<dbReference type="RefSeq" id="WP_064240115.1">
    <property type="nucleotide sequence ID" value="NZ_LPUX01000047.1"/>
</dbReference>
<dbReference type="STRING" id="1472378.AU381_27030"/>
<dbReference type="InterPro" id="IPR036380">
    <property type="entry name" value="Isochorismatase-like_sf"/>
</dbReference>